<dbReference type="PANTHER" id="PTHR43877:SF2">
    <property type="entry name" value="AMINOALKYLPHOSPHONATE N-ACETYLTRANSFERASE-RELATED"/>
    <property type="match status" value="1"/>
</dbReference>
<dbReference type="RefSeq" id="WP_377398669.1">
    <property type="nucleotide sequence ID" value="NZ_JBHTFQ010000001.1"/>
</dbReference>
<comment type="caution">
    <text evidence="4">The sequence shown here is derived from an EMBL/GenBank/DDBJ whole genome shotgun (WGS) entry which is preliminary data.</text>
</comment>
<dbReference type="PROSITE" id="PS51186">
    <property type="entry name" value="GNAT"/>
    <property type="match status" value="1"/>
</dbReference>
<dbReference type="SUPFAM" id="SSF55729">
    <property type="entry name" value="Acyl-CoA N-acyltransferases (Nat)"/>
    <property type="match status" value="1"/>
</dbReference>
<accession>A0ABW2UI70</accession>
<dbReference type="CDD" id="cd04301">
    <property type="entry name" value="NAT_SF"/>
    <property type="match status" value="1"/>
</dbReference>
<evidence type="ECO:0000256" key="2">
    <source>
        <dbReference type="ARBA" id="ARBA00023315"/>
    </source>
</evidence>
<reference evidence="5" key="1">
    <citation type="journal article" date="2019" name="Int. J. Syst. Evol. Microbiol.">
        <title>The Global Catalogue of Microorganisms (GCM) 10K type strain sequencing project: providing services to taxonomists for standard genome sequencing and annotation.</title>
        <authorList>
            <consortium name="The Broad Institute Genomics Platform"/>
            <consortium name="The Broad Institute Genome Sequencing Center for Infectious Disease"/>
            <person name="Wu L."/>
            <person name="Ma J."/>
        </authorList>
    </citation>
    <scope>NUCLEOTIDE SEQUENCE [LARGE SCALE GENOMIC DNA]</scope>
    <source>
        <strain evidence="5">CGMCC 1.12750</strain>
    </source>
</reference>
<evidence type="ECO:0000259" key="3">
    <source>
        <dbReference type="PROSITE" id="PS51186"/>
    </source>
</evidence>
<keyword evidence="1 4" id="KW-0808">Transferase</keyword>
<dbReference type="InterPro" id="IPR016181">
    <property type="entry name" value="Acyl_CoA_acyltransferase"/>
</dbReference>
<dbReference type="Gene3D" id="3.40.630.30">
    <property type="match status" value="1"/>
</dbReference>
<keyword evidence="5" id="KW-1185">Reference proteome</keyword>
<dbReference type="InterPro" id="IPR050832">
    <property type="entry name" value="Bact_Acetyltransf"/>
</dbReference>
<proteinExistence type="predicted"/>
<protein>
    <submittedName>
        <fullName evidence="4">GNAT family N-acetyltransferase</fullName>
        <ecNumber evidence="4">2.3.-.-</ecNumber>
    </submittedName>
</protein>
<name>A0ABW2UI70_9RHOB</name>
<keyword evidence="2 4" id="KW-0012">Acyltransferase</keyword>
<feature type="domain" description="N-acetyltransferase" evidence="3">
    <location>
        <begin position="9"/>
        <end position="151"/>
    </location>
</feature>
<evidence type="ECO:0000313" key="4">
    <source>
        <dbReference type="EMBL" id="MFC7703094.1"/>
    </source>
</evidence>
<organism evidence="4 5">
    <name type="scientific">Plastorhodobacter daqingensis</name>
    <dbReference type="NCBI Taxonomy" id="1387281"/>
    <lineage>
        <taxon>Bacteria</taxon>
        <taxon>Pseudomonadati</taxon>
        <taxon>Pseudomonadota</taxon>
        <taxon>Alphaproteobacteria</taxon>
        <taxon>Rhodobacterales</taxon>
        <taxon>Paracoccaceae</taxon>
        <taxon>Plastorhodobacter</taxon>
    </lineage>
</organism>
<evidence type="ECO:0000256" key="1">
    <source>
        <dbReference type="ARBA" id="ARBA00022679"/>
    </source>
</evidence>
<sequence>MRYTITASSPLTPKSRALIDDSQHFLQSVFPPEEIFSFSAEELATPNTTFLVAADDEGPLGCVALVNMDSYGEVKRLFLRDRARGRGIGRALMEALEARARALGLPVLRLETGPALAAACALYQAMGYRPCPPFGGYPDIPSNLFMEKTLTAP</sequence>
<dbReference type="EC" id="2.3.-.-" evidence="4"/>
<dbReference type="InterPro" id="IPR000182">
    <property type="entry name" value="GNAT_dom"/>
</dbReference>
<dbReference type="Pfam" id="PF00583">
    <property type="entry name" value="Acetyltransf_1"/>
    <property type="match status" value="1"/>
</dbReference>
<dbReference type="PANTHER" id="PTHR43877">
    <property type="entry name" value="AMINOALKYLPHOSPHONATE N-ACETYLTRANSFERASE-RELATED-RELATED"/>
    <property type="match status" value="1"/>
</dbReference>
<dbReference type="EMBL" id="JBHTFQ010000001">
    <property type="protein sequence ID" value="MFC7703094.1"/>
    <property type="molecule type" value="Genomic_DNA"/>
</dbReference>
<evidence type="ECO:0000313" key="5">
    <source>
        <dbReference type="Proteomes" id="UP001596516"/>
    </source>
</evidence>
<dbReference type="Proteomes" id="UP001596516">
    <property type="component" value="Unassembled WGS sequence"/>
</dbReference>
<dbReference type="GO" id="GO:0016746">
    <property type="term" value="F:acyltransferase activity"/>
    <property type="evidence" value="ECO:0007669"/>
    <property type="project" value="UniProtKB-KW"/>
</dbReference>
<gene>
    <name evidence="4" type="ORF">ACFQXB_02655</name>
</gene>